<dbReference type="PANTHER" id="PTHR31088">
    <property type="entry name" value="MEMBRANE-ASSOCIATED PROTEIN VIPP1, CHLOROPLASTIC"/>
    <property type="match status" value="1"/>
</dbReference>
<comment type="caution">
    <text evidence="3">The sequence shown here is derived from an EMBL/GenBank/DDBJ whole genome shotgun (WGS) entry which is preliminary data.</text>
</comment>
<name>A0A1F6H348_9PROT</name>
<evidence type="ECO:0000256" key="1">
    <source>
        <dbReference type="ARBA" id="ARBA00043985"/>
    </source>
</evidence>
<accession>A0A1F6H348</accession>
<evidence type="ECO:0000313" key="3">
    <source>
        <dbReference type="EMBL" id="OGH04772.1"/>
    </source>
</evidence>
<dbReference type="EMBL" id="MFNF01000001">
    <property type="protein sequence ID" value="OGH04772.1"/>
    <property type="molecule type" value="Genomic_DNA"/>
</dbReference>
<proteinExistence type="inferred from homology"/>
<keyword evidence="2" id="KW-0175">Coiled coil</keyword>
<dbReference type="AlphaFoldDB" id="A0A1F6H348"/>
<feature type="coiled-coil region" evidence="2">
    <location>
        <begin position="34"/>
        <end position="159"/>
    </location>
</feature>
<comment type="similarity">
    <text evidence="1">Belongs to the PspA/Vipp/IM30 family.</text>
</comment>
<organism evidence="3 4">
    <name type="scientific">Candidatus Lambdaproteobacteria bacterium RIFOXYD2_FULL_56_26</name>
    <dbReference type="NCBI Taxonomy" id="1817773"/>
    <lineage>
        <taxon>Bacteria</taxon>
        <taxon>Pseudomonadati</taxon>
        <taxon>Pseudomonadota</taxon>
        <taxon>Candidatus Lambdaproteobacteria</taxon>
    </lineage>
</organism>
<dbReference type="Proteomes" id="UP000177583">
    <property type="component" value="Unassembled WGS sequence"/>
</dbReference>
<evidence type="ECO:0000256" key="2">
    <source>
        <dbReference type="SAM" id="Coils"/>
    </source>
</evidence>
<evidence type="ECO:0000313" key="4">
    <source>
        <dbReference type="Proteomes" id="UP000177583"/>
    </source>
</evidence>
<dbReference type="Pfam" id="PF04012">
    <property type="entry name" value="PspA_IM30"/>
    <property type="match status" value="1"/>
</dbReference>
<evidence type="ECO:0008006" key="5">
    <source>
        <dbReference type="Google" id="ProtNLM"/>
    </source>
</evidence>
<gene>
    <name evidence="3" type="ORF">A2557_07230</name>
</gene>
<dbReference type="InterPro" id="IPR007157">
    <property type="entry name" value="PspA_VIPP1"/>
</dbReference>
<reference evidence="3 4" key="1">
    <citation type="journal article" date="2016" name="Nat. Commun.">
        <title>Thousands of microbial genomes shed light on interconnected biogeochemical processes in an aquifer system.</title>
        <authorList>
            <person name="Anantharaman K."/>
            <person name="Brown C.T."/>
            <person name="Hug L.A."/>
            <person name="Sharon I."/>
            <person name="Castelle C.J."/>
            <person name="Probst A.J."/>
            <person name="Thomas B.C."/>
            <person name="Singh A."/>
            <person name="Wilkins M.J."/>
            <person name="Karaoz U."/>
            <person name="Brodie E.L."/>
            <person name="Williams K.H."/>
            <person name="Hubbard S.S."/>
            <person name="Banfield J.F."/>
        </authorList>
    </citation>
    <scope>NUCLEOTIDE SEQUENCE [LARGE SCALE GENOMIC DNA]</scope>
</reference>
<dbReference type="PANTHER" id="PTHR31088:SF6">
    <property type="entry name" value="PHAGE SHOCK PROTEIN A"/>
    <property type="match status" value="1"/>
</dbReference>
<sequence>MAGFFQRLFRIGSAEANSLADRLENPVKMTEQGIRELEKHFQESVTSLAELKAQVNRQRADLEKATTEAKDWEARAMALLSRGQTGQIDAAQVDNLARQALARKAEAEKRAVIAKGVIDQLSGTVVRVQAKVDKLNTQIDLYKNELKTLKARSSAAKATTKLDKQLAGADPSGTIAMLERMREKVEDQEALALAYSDLADRPMSLDDEIQRVLADDPIAKQLPPGAGSLKEDDELAALKVKLGLK</sequence>
<protein>
    <recommendedName>
        <fullName evidence="5">Phage shock protein A</fullName>
    </recommendedName>
</protein>